<gene>
    <name evidence="2" type="ORF">LPJ53_004340</name>
</gene>
<dbReference type="EMBL" id="JANBOJ010000197">
    <property type="protein sequence ID" value="KAJ1721106.1"/>
    <property type="molecule type" value="Genomic_DNA"/>
</dbReference>
<name>A0A9W8CR09_9FUNG</name>
<dbReference type="AlphaFoldDB" id="A0A9W8CR09"/>
<sequence length="221" mass="23669">MPQRRVGDVVCRRQQHAVDRLARHDLAQLGDELVREHEEVELHAQVRAEAERLAVPLALDHELVELKALVDVVADEREADGHVEAVGAVVADAQRQVAAGLEQAPASSGPGKRLRSPGMPALYRTQSLYGGCDSTWSNDSGSENSSAPGHGASPRLRASACTMSGRKATSMPGAMANEQLRWASATAAGLMSTPTHLRLSRKLSMASVPRPRKFDSTRSPG</sequence>
<feature type="non-terminal residue" evidence="2">
    <location>
        <position position="221"/>
    </location>
</feature>
<accession>A0A9W8CR09</accession>
<keyword evidence="3" id="KW-1185">Reference proteome</keyword>
<feature type="compositionally biased region" description="Polar residues" evidence="1">
    <location>
        <begin position="134"/>
        <end position="147"/>
    </location>
</feature>
<proteinExistence type="predicted"/>
<protein>
    <submittedName>
        <fullName evidence="2">Uncharacterized protein</fullName>
    </submittedName>
</protein>
<reference evidence="2" key="1">
    <citation type="submission" date="2022-07" db="EMBL/GenBank/DDBJ databases">
        <title>Phylogenomic reconstructions and comparative analyses of Kickxellomycotina fungi.</title>
        <authorList>
            <person name="Reynolds N.K."/>
            <person name="Stajich J.E."/>
            <person name="Barry K."/>
            <person name="Grigoriev I.V."/>
            <person name="Crous P."/>
            <person name="Smith M.E."/>
        </authorList>
    </citation>
    <scope>NUCLEOTIDE SEQUENCE</scope>
    <source>
        <strain evidence="2">NBRC 32514</strain>
    </source>
</reference>
<feature type="region of interest" description="Disordered" evidence="1">
    <location>
        <begin position="201"/>
        <end position="221"/>
    </location>
</feature>
<evidence type="ECO:0000256" key="1">
    <source>
        <dbReference type="SAM" id="MobiDB-lite"/>
    </source>
</evidence>
<feature type="compositionally biased region" description="Basic and acidic residues" evidence="1">
    <location>
        <begin position="212"/>
        <end position="221"/>
    </location>
</feature>
<evidence type="ECO:0000313" key="3">
    <source>
        <dbReference type="Proteomes" id="UP001149813"/>
    </source>
</evidence>
<feature type="region of interest" description="Disordered" evidence="1">
    <location>
        <begin position="134"/>
        <end position="171"/>
    </location>
</feature>
<dbReference type="Proteomes" id="UP001149813">
    <property type="component" value="Unassembled WGS sequence"/>
</dbReference>
<comment type="caution">
    <text evidence="2">The sequence shown here is derived from an EMBL/GenBank/DDBJ whole genome shotgun (WGS) entry which is preliminary data.</text>
</comment>
<organism evidence="2 3">
    <name type="scientific">Coemansia erecta</name>
    <dbReference type="NCBI Taxonomy" id="147472"/>
    <lineage>
        <taxon>Eukaryota</taxon>
        <taxon>Fungi</taxon>
        <taxon>Fungi incertae sedis</taxon>
        <taxon>Zoopagomycota</taxon>
        <taxon>Kickxellomycotina</taxon>
        <taxon>Kickxellomycetes</taxon>
        <taxon>Kickxellales</taxon>
        <taxon>Kickxellaceae</taxon>
        <taxon>Coemansia</taxon>
    </lineage>
</organism>
<evidence type="ECO:0000313" key="2">
    <source>
        <dbReference type="EMBL" id="KAJ1721106.1"/>
    </source>
</evidence>